<protein>
    <submittedName>
        <fullName evidence="1">BGLU42 protein</fullName>
    </submittedName>
</protein>
<evidence type="ECO:0000313" key="1">
    <source>
        <dbReference type="EMBL" id="CAE7940922.1"/>
    </source>
</evidence>
<organism evidence="1 2">
    <name type="scientific">Symbiodinium necroappetens</name>
    <dbReference type="NCBI Taxonomy" id="1628268"/>
    <lineage>
        <taxon>Eukaryota</taxon>
        <taxon>Sar</taxon>
        <taxon>Alveolata</taxon>
        <taxon>Dinophyceae</taxon>
        <taxon>Suessiales</taxon>
        <taxon>Symbiodiniaceae</taxon>
        <taxon>Symbiodinium</taxon>
    </lineage>
</organism>
<evidence type="ECO:0000313" key="2">
    <source>
        <dbReference type="Proteomes" id="UP000601435"/>
    </source>
</evidence>
<dbReference type="OrthoDB" id="446823at2759"/>
<dbReference type="EMBL" id="CAJNJA010092638">
    <property type="protein sequence ID" value="CAE7940922.1"/>
    <property type="molecule type" value="Genomic_DNA"/>
</dbReference>
<feature type="non-terminal residue" evidence="1">
    <location>
        <position position="1"/>
    </location>
</feature>
<name>A0A813CCS0_9DINO</name>
<reference evidence="1" key="1">
    <citation type="submission" date="2021-02" db="EMBL/GenBank/DDBJ databases">
        <authorList>
            <person name="Dougan E. K."/>
            <person name="Rhodes N."/>
            <person name="Thang M."/>
            <person name="Chan C."/>
        </authorList>
    </citation>
    <scope>NUCLEOTIDE SEQUENCE</scope>
</reference>
<proteinExistence type="predicted"/>
<keyword evidence="2" id="KW-1185">Reference proteome</keyword>
<sequence>MVAGGVFNAYMRAKRRVRIDKVKSSLYQDLWNENADTIPQYTRALTKLGMRMTDIKSHIVEVRAVHSRVAGVSMRYLLSEGFAQLARQRTGQSDPSFMDMKSGFWLTDNAIGRDLRCPRDGRLGCALVDWIPRTERHEQTHFMSWTWQYRLSQITSALRSYRPEAPPEEVFFFMCFFTNNQFRIIVEGTQEGSSDLEVVFETNLVRIGRMVAVLDSWQ</sequence>
<dbReference type="AlphaFoldDB" id="A0A813CCS0"/>
<comment type="caution">
    <text evidence="1">The sequence shown here is derived from an EMBL/GenBank/DDBJ whole genome shotgun (WGS) entry which is preliminary data.</text>
</comment>
<dbReference type="Proteomes" id="UP000601435">
    <property type="component" value="Unassembled WGS sequence"/>
</dbReference>
<gene>
    <name evidence="1" type="primary">BGLU42</name>
    <name evidence="1" type="ORF">SNEC2469_LOCUS34084</name>
</gene>
<accession>A0A813CCS0</accession>